<feature type="domain" description="Flagellar hook-associated protein 2 C-terminal" evidence="7">
    <location>
        <begin position="216"/>
        <end position="456"/>
    </location>
</feature>
<evidence type="ECO:0000313" key="8">
    <source>
        <dbReference type="EMBL" id="PKQ71005.1"/>
    </source>
</evidence>
<dbReference type="InterPro" id="IPR003481">
    <property type="entry name" value="FliD_N"/>
</dbReference>
<sequence length="469" mass="49851">MVNITNAGAGSGMDLESVIAASVNAKKAQLMQPITTKKTNAQITLSGVGQLKSAIASFVTTLQAMSKDDAFNKRAINITQDKDNPVLKVESKTGSSNGQYDITVEKLAKTSKFEGSFDSSTTPMITQDGTLTFKAGDKTFDVDVKAGDSLQSIRKRINNDGDNFGLNVNIMNTSDGKSKLVIDSGVSGSGKDLVITGSTTELADNFTSKLSKAQSAQDAQIKVDGNTLTSATNTFDGTIVGLKLTVLRESDSTSTTASDGSVTKTYKSNKVEVATDKAGIKDMVKSFVDGYNVLVKKSNELGKRNSIVAGKSQNNGGALAGDATTRAVVNMMNGIITEPSQKSSTYSTIFQMGIKMDNKGVLSIDDTKFNEAIDKNFDQVVAVFGGKDGVAGQLANQLETYSKTGGLLAKREDSLNSDLREVSRKESDVATQLTKYQETLRARYGSLDSMLAKMNKSASYLNLLNTKNS</sequence>
<comment type="subunit">
    <text evidence="2 5">Homopentamer.</text>
</comment>
<comment type="subcellular location">
    <subcellularLocation>
        <location evidence="5">Secreted</location>
    </subcellularLocation>
    <subcellularLocation>
        <location evidence="5">Bacterial flagellum</location>
    </subcellularLocation>
</comment>
<dbReference type="EMBL" id="LJZX01000111">
    <property type="protein sequence ID" value="PKQ71005.1"/>
    <property type="molecule type" value="Genomic_DNA"/>
</dbReference>
<keyword evidence="8" id="KW-0969">Cilium</keyword>
<keyword evidence="4 5" id="KW-0975">Bacterial flagellum</keyword>
<dbReference type="PANTHER" id="PTHR30288:SF0">
    <property type="entry name" value="FLAGELLAR HOOK-ASSOCIATED PROTEIN 2"/>
    <property type="match status" value="1"/>
</dbReference>
<dbReference type="InterPro" id="IPR040026">
    <property type="entry name" value="FliD"/>
</dbReference>
<dbReference type="PANTHER" id="PTHR30288">
    <property type="entry name" value="FLAGELLAR CAP/ASSEMBLY PROTEIN FLID"/>
    <property type="match status" value="1"/>
</dbReference>
<keyword evidence="3" id="KW-0175">Coiled coil</keyword>
<dbReference type="RefSeq" id="WP_101321374.1">
    <property type="nucleotide sequence ID" value="NZ_CAWNSS010000111.1"/>
</dbReference>
<keyword evidence="5" id="KW-0964">Secreted</keyword>
<dbReference type="GO" id="GO:0007155">
    <property type="term" value="P:cell adhesion"/>
    <property type="evidence" value="ECO:0007669"/>
    <property type="project" value="InterPro"/>
</dbReference>
<dbReference type="Pfam" id="PF02465">
    <property type="entry name" value="FliD_N"/>
    <property type="match status" value="1"/>
</dbReference>
<evidence type="ECO:0000256" key="2">
    <source>
        <dbReference type="ARBA" id="ARBA00011255"/>
    </source>
</evidence>
<dbReference type="GO" id="GO:0071973">
    <property type="term" value="P:bacterial-type flagellum-dependent cell motility"/>
    <property type="evidence" value="ECO:0007669"/>
    <property type="project" value="TreeGrafter"/>
</dbReference>
<keyword evidence="8" id="KW-0282">Flagellum</keyword>
<comment type="similarity">
    <text evidence="1 5">Belongs to the FliD family.</text>
</comment>
<reference evidence="8 9" key="1">
    <citation type="journal article" date="2017" name="Front. Microbiol.">
        <title>Strong Genomic and Phenotypic Heterogeneity in the Aeromonas sobria Species Complex.</title>
        <authorList>
            <person name="Gauthier J."/>
            <person name="Vincent A.T."/>
            <person name="Charette S.J."/>
            <person name="Derome N."/>
        </authorList>
    </citation>
    <scope>NUCLEOTIDE SEQUENCE [LARGE SCALE GENOMIC DNA]</scope>
    <source>
        <strain evidence="8 9">JF2635</strain>
    </source>
</reference>
<dbReference type="GO" id="GO:0009424">
    <property type="term" value="C:bacterial-type flagellum hook"/>
    <property type="evidence" value="ECO:0007669"/>
    <property type="project" value="UniProtKB-UniRule"/>
</dbReference>
<dbReference type="Pfam" id="PF07196">
    <property type="entry name" value="Flagellin_IN"/>
    <property type="match status" value="1"/>
</dbReference>
<proteinExistence type="inferred from homology"/>
<feature type="domain" description="Flagellar hook-associated protein 2 N-terminal" evidence="6">
    <location>
        <begin position="11"/>
        <end position="110"/>
    </location>
</feature>
<dbReference type="InterPro" id="IPR010809">
    <property type="entry name" value="FliD_C"/>
</dbReference>
<evidence type="ECO:0000256" key="4">
    <source>
        <dbReference type="ARBA" id="ARBA00023143"/>
    </source>
</evidence>
<evidence type="ECO:0000256" key="5">
    <source>
        <dbReference type="RuleBase" id="RU362066"/>
    </source>
</evidence>
<dbReference type="GO" id="GO:0009421">
    <property type="term" value="C:bacterial-type flagellum filament cap"/>
    <property type="evidence" value="ECO:0007669"/>
    <property type="project" value="InterPro"/>
</dbReference>
<evidence type="ECO:0000313" key="9">
    <source>
        <dbReference type="Proteomes" id="UP000233526"/>
    </source>
</evidence>
<accession>A0A2N3IL07</accession>
<comment type="function">
    <text evidence="5">Required for morphogenesis and for the elongation of the flagellar filament by facilitating polymerization of the flagellin monomers at the tip of growing filament. Forms a capping structure, which prevents flagellin subunits (transported through the central channel of the flagellum) from leaking out without polymerization at the distal end.</text>
</comment>
<evidence type="ECO:0000256" key="3">
    <source>
        <dbReference type="ARBA" id="ARBA00023054"/>
    </source>
</evidence>
<dbReference type="InterPro" id="IPR010810">
    <property type="entry name" value="Flagellin_hook_IN_motif"/>
</dbReference>
<evidence type="ECO:0000259" key="6">
    <source>
        <dbReference type="Pfam" id="PF02465"/>
    </source>
</evidence>
<gene>
    <name evidence="8" type="ORF">AOX56_09100</name>
</gene>
<dbReference type="Proteomes" id="UP000233526">
    <property type="component" value="Unassembled WGS sequence"/>
</dbReference>
<dbReference type="GO" id="GO:0005576">
    <property type="term" value="C:extracellular region"/>
    <property type="evidence" value="ECO:0007669"/>
    <property type="project" value="UniProtKB-SubCell"/>
</dbReference>
<comment type="caution">
    <text evidence="8">The sequence shown here is derived from an EMBL/GenBank/DDBJ whole genome shotgun (WGS) entry which is preliminary data.</text>
</comment>
<organism evidence="8 9">
    <name type="scientific">Aeromonas sobria</name>
    <dbReference type="NCBI Taxonomy" id="646"/>
    <lineage>
        <taxon>Bacteria</taxon>
        <taxon>Pseudomonadati</taxon>
        <taxon>Pseudomonadota</taxon>
        <taxon>Gammaproteobacteria</taxon>
        <taxon>Aeromonadales</taxon>
        <taxon>Aeromonadaceae</taxon>
        <taxon>Aeromonas</taxon>
    </lineage>
</organism>
<name>A0A2N3IL07_AERSO</name>
<evidence type="ECO:0000259" key="7">
    <source>
        <dbReference type="Pfam" id="PF07195"/>
    </source>
</evidence>
<dbReference type="AlphaFoldDB" id="A0A2N3IL07"/>
<evidence type="ECO:0000256" key="1">
    <source>
        <dbReference type="ARBA" id="ARBA00009764"/>
    </source>
</evidence>
<protein>
    <recommendedName>
        <fullName evidence="5">Flagellar hook-associated protein 2</fullName>
        <shortName evidence="5">HAP2</shortName>
    </recommendedName>
    <alternativeName>
        <fullName evidence="5">Flagellar cap protein</fullName>
    </alternativeName>
</protein>
<dbReference type="Pfam" id="PF07195">
    <property type="entry name" value="FliD_C"/>
    <property type="match status" value="1"/>
</dbReference>
<keyword evidence="8" id="KW-0966">Cell projection</keyword>